<accession>A0AAE4MJ00</accession>
<comment type="caution">
    <text evidence="1">The sequence shown here is derived from an EMBL/GenBank/DDBJ whole genome shotgun (WGS) entry which is preliminary data.</text>
</comment>
<evidence type="ECO:0000313" key="1">
    <source>
        <dbReference type="EMBL" id="MDV0446766.1"/>
    </source>
</evidence>
<sequence length="72" mass="8356">MRIILEDDNLGNALPIGKHEEMVEMIEDRLLLEIVEKRLKESAGERTYSLEEVLEMLGITEEDLENIEVEID</sequence>
<reference evidence="1" key="1">
    <citation type="submission" date="2023-06" db="EMBL/GenBank/DDBJ databases">
        <title>Genome sequence of Methanosarcinaceae archaeon Ag5.</title>
        <authorList>
            <person name="Protasov E."/>
            <person name="Platt K."/>
            <person name="Poehlein A."/>
            <person name="Daniel R."/>
            <person name="Brune A."/>
        </authorList>
    </citation>
    <scope>NUCLEOTIDE SEQUENCE</scope>
    <source>
        <strain evidence="1">Ag5</strain>
    </source>
</reference>
<organism evidence="1 2">
    <name type="scientific">Methanolapillus africanus</name>
    <dbReference type="NCBI Taxonomy" id="3028297"/>
    <lineage>
        <taxon>Archaea</taxon>
        <taxon>Methanobacteriati</taxon>
        <taxon>Methanobacteriota</taxon>
        <taxon>Stenosarchaea group</taxon>
        <taxon>Methanomicrobia</taxon>
        <taxon>Methanosarcinales</taxon>
        <taxon>Methanosarcinaceae</taxon>
        <taxon>Methanolapillus</taxon>
    </lineage>
</organism>
<name>A0AAE4MJ00_9EURY</name>
<dbReference type="Proteomes" id="UP001271789">
    <property type="component" value="Unassembled WGS sequence"/>
</dbReference>
<dbReference type="AlphaFoldDB" id="A0AAE4MJ00"/>
<keyword evidence="2" id="KW-1185">Reference proteome</keyword>
<gene>
    <name evidence="1" type="ORF">MsAg5_06210</name>
</gene>
<dbReference type="EMBL" id="JAWDKD010000011">
    <property type="protein sequence ID" value="MDV0446766.1"/>
    <property type="molecule type" value="Genomic_DNA"/>
</dbReference>
<evidence type="ECO:0000313" key="2">
    <source>
        <dbReference type="Proteomes" id="UP001271789"/>
    </source>
</evidence>
<proteinExistence type="predicted"/>
<protein>
    <submittedName>
        <fullName evidence="1">Uncharacterized protein</fullName>
    </submittedName>
</protein>